<comment type="caution">
    <text evidence="1">The sequence shown here is derived from an EMBL/GenBank/DDBJ whole genome shotgun (WGS) entry which is preliminary data.</text>
</comment>
<protein>
    <submittedName>
        <fullName evidence="1">Uncharacterized protein</fullName>
    </submittedName>
</protein>
<proteinExistence type="predicted"/>
<accession>A0A820FJQ5</accession>
<reference evidence="1" key="1">
    <citation type="submission" date="2021-02" db="EMBL/GenBank/DDBJ databases">
        <authorList>
            <person name="Nowell W R."/>
        </authorList>
    </citation>
    <scope>NUCLEOTIDE SEQUENCE</scope>
</reference>
<evidence type="ECO:0000313" key="1">
    <source>
        <dbReference type="EMBL" id="CAF4261583.1"/>
    </source>
</evidence>
<sequence length="45" mass="5304">PTGEEAKDITKTRAKYQISIKLVYHRSTFIAYRRSLPSMYILNNE</sequence>
<organism evidence="1 2">
    <name type="scientific">Adineta steineri</name>
    <dbReference type="NCBI Taxonomy" id="433720"/>
    <lineage>
        <taxon>Eukaryota</taxon>
        <taxon>Metazoa</taxon>
        <taxon>Spiralia</taxon>
        <taxon>Gnathifera</taxon>
        <taxon>Rotifera</taxon>
        <taxon>Eurotatoria</taxon>
        <taxon>Bdelloidea</taxon>
        <taxon>Adinetida</taxon>
        <taxon>Adinetidae</taxon>
        <taxon>Adineta</taxon>
    </lineage>
</organism>
<feature type="non-terminal residue" evidence="1">
    <location>
        <position position="1"/>
    </location>
</feature>
<dbReference type="EMBL" id="CAJOAZ010013041">
    <property type="protein sequence ID" value="CAF4261583.1"/>
    <property type="molecule type" value="Genomic_DNA"/>
</dbReference>
<gene>
    <name evidence="1" type="ORF">OXD698_LOCUS44006</name>
</gene>
<dbReference type="AlphaFoldDB" id="A0A820FJQ5"/>
<name>A0A820FJQ5_9BILA</name>
<evidence type="ECO:0000313" key="2">
    <source>
        <dbReference type="Proteomes" id="UP000663844"/>
    </source>
</evidence>
<dbReference type="Proteomes" id="UP000663844">
    <property type="component" value="Unassembled WGS sequence"/>
</dbReference>